<name>A0A919NDR4_9ACTN</name>
<proteinExistence type="predicted"/>
<evidence type="ECO:0008006" key="3">
    <source>
        <dbReference type="Google" id="ProtNLM"/>
    </source>
</evidence>
<dbReference type="Proteomes" id="UP000629619">
    <property type="component" value="Unassembled WGS sequence"/>
</dbReference>
<dbReference type="SUPFAM" id="SSF55681">
    <property type="entry name" value="Class II aaRS and biotin synthetases"/>
    <property type="match status" value="1"/>
</dbReference>
<evidence type="ECO:0000313" key="1">
    <source>
        <dbReference type="EMBL" id="GIF09364.1"/>
    </source>
</evidence>
<dbReference type="RefSeq" id="WP_203684671.1">
    <property type="nucleotide sequence ID" value="NZ_BOMW01000082.1"/>
</dbReference>
<dbReference type="Gene3D" id="3.30.930.10">
    <property type="entry name" value="Bira Bifunctional Protein, Domain 2"/>
    <property type="match status" value="1"/>
</dbReference>
<gene>
    <name evidence="1" type="ORF">Asi03nite_69020</name>
</gene>
<keyword evidence="2" id="KW-1185">Reference proteome</keyword>
<accession>A0A919NDR4</accession>
<comment type="caution">
    <text evidence="1">The sequence shown here is derived from an EMBL/GenBank/DDBJ whole genome shotgun (WGS) entry which is preliminary data.</text>
</comment>
<dbReference type="AlphaFoldDB" id="A0A919NDR4"/>
<sequence>MQSVVRSPAEARVWRSHTELSAQAGKAFQELLPYCVPGVQEWTCHDEGGPVVTFVPGHGMPAEEIEDRLSEALRRALLTPTRPPRILYDRPAVPASGASEAADVRTTGQGLIVLGPVMARLAGAVDEYARRTAAELGAAEYGVPHLVSWETIERAGYARTFPQHLTACSVVQGDLGALDRFAAAEGRDARSTELTTAPVTLSPTVCMHLFAAHADRALPEPVLATARQACARHELIQEGATRLWSFNMREIIYLGHQSGARDLCRDVMARLIAFTEELGLPATISSASDPFFTVERDALTGYQSRLDLKQELRGRMRDGREVAVTSVNIHNEHFGDSFAITMDGRAISSACVGYGLERWGLWLYDHVGEDPAQWPAVLRDLAGL</sequence>
<evidence type="ECO:0000313" key="2">
    <source>
        <dbReference type="Proteomes" id="UP000629619"/>
    </source>
</evidence>
<dbReference type="InterPro" id="IPR045864">
    <property type="entry name" value="aa-tRNA-synth_II/BPL/LPL"/>
</dbReference>
<reference evidence="1" key="1">
    <citation type="submission" date="2021-01" db="EMBL/GenBank/DDBJ databases">
        <title>Whole genome shotgun sequence of Actinoplanes siamensis NBRC 109076.</title>
        <authorList>
            <person name="Komaki H."/>
            <person name="Tamura T."/>
        </authorList>
    </citation>
    <scope>NUCLEOTIDE SEQUENCE</scope>
    <source>
        <strain evidence="1">NBRC 109076</strain>
    </source>
</reference>
<protein>
    <recommendedName>
        <fullName evidence="3">Aminoacyl-transfer RNA synthetases class-II family profile domain-containing protein</fullName>
    </recommendedName>
</protein>
<dbReference type="EMBL" id="BOMW01000082">
    <property type="protein sequence ID" value="GIF09364.1"/>
    <property type="molecule type" value="Genomic_DNA"/>
</dbReference>
<organism evidence="1 2">
    <name type="scientific">Actinoplanes siamensis</name>
    <dbReference type="NCBI Taxonomy" id="1223317"/>
    <lineage>
        <taxon>Bacteria</taxon>
        <taxon>Bacillati</taxon>
        <taxon>Actinomycetota</taxon>
        <taxon>Actinomycetes</taxon>
        <taxon>Micromonosporales</taxon>
        <taxon>Micromonosporaceae</taxon>
        <taxon>Actinoplanes</taxon>
    </lineage>
</organism>